<evidence type="ECO:0000256" key="3">
    <source>
        <dbReference type="ARBA" id="ARBA00023065"/>
    </source>
</evidence>
<accession>A0ABT8M761</accession>
<dbReference type="EMBL" id="VCYH01000001">
    <property type="protein sequence ID" value="MDN7023773.1"/>
    <property type="molecule type" value="Genomic_DNA"/>
</dbReference>
<dbReference type="InterPro" id="IPR002843">
    <property type="entry name" value="ATPase_V0-cplx_csu/dsu"/>
</dbReference>
<dbReference type="Gene3D" id="1.20.1690.10">
    <property type="entry name" value="V-type ATP synthase subunit C domain"/>
    <property type="match status" value="1"/>
</dbReference>
<dbReference type="PANTHER" id="PTHR38682:SF1">
    <property type="entry name" value="V-TYPE ATP SYNTHASE SUBUNIT C"/>
    <property type="match status" value="1"/>
</dbReference>
<evidence type="ECO:0000313" key="5">
    <source>
        <dbReference type="EMBL" id="MDN7023773.1"/>
    </source>
</evidence>
<dbReference type="PANTHER" id="PTHR38682">
    <property type="entry name" value="V-TYPE ATP SYNTHASE SUBUNIT C"/>
    <property type="match status" value="1"/>
</dbReference>
<keyword evidence="4" id="KW-0812">Transmembrane</keyword>
<evidence type="ECO:0000313" key="6">
    <source>
        <dbReference type="Proteomes" id="UP001168338"/>
    </source>
</evidence>
<reference evidence="5" key="1">
    <citation type="submission" date="2019-05" db="EMBL/GenBank/DDBJ databases">
        <title>Methanoculleus sp. FWC-SCC1, a methanogenic archaeon isolated from deep marine cold seep.</title>
        <authorList>
            <person name="Chen Y.-W."/>
            <person name="Chen S.-C."/>
            <person name="Teng N.-H."/>
            <person name="Lai M.-C."/>
        </authorList>
    </citation>
    <scope>NUCLEOTIDE SEQUENCE</scope>
    <source>
        <strain evidence="5">FWC-SCC1</strain>
    </source>
</reference>
<keyword evidence="2" id="KW-0813">Transport</keyword>
<keyword evidence="6" id="KW-1185">Reference proteome</keyword>
<dbReference type="Pfam" id="PF01992">
    <property type="entry name" value="vATP-synt_AC39"/>
    <property type="match status" value="1"/>
</dbReference>
<dbReference type="InterPro" id="IPR036079">
    <property type="entry name" value="ATPase_csu/dsu_sf"/>
</dbReference>
<evidence type="ECO:0000256" key="1">
    <source>
        <dbReference type="ARBA" id="ARBA00006709"/>
    </source>
</evidence>
<dbReference type="InterPro" id="IPR050873">
    <property type="entry name" value="V-ATPase_V0D/AC39_subunit"/>
</dbReference>
<evidence type="ECO:0000256" key="2">
    <source>
        <dbReference type="ARBA" id="ARBA00022448"/>
    </source>
</evidence>
<gene>
    <name evidence="5" type="ORF">FGU65_02485</name>
</gene>
<protein>
    <recommendedName>
        <fullName evidence="7">V-type ATP synthase subunit C</fullName>
    </recommendedName>
</protein>
<comment type="similarity">
    <text evidence="1">Belongs to the V-ATPase V0D/AC39 subunit family.</text>
</comment>
<sequence length="387" mass="41409">MIPEIGDLPVDGGPALVVLIGLGLAVIIGVLVVLFIPVMEIARFVHPIAYVKATGTPFVERREISPLAVTGEPGELLAVLRARGLFEEVPSDAADLRLPLAAWHRRELGTLQQAAPAAIAPFLEAAMMEFEIETLKSAIMRKHLDSAPAGIVDELLPAGRMDAATLRRIAEAAGMEEVAEIIGDAPYGEAFRDALEGYLEDWRAGPLLAALDRFFYAELSRGVLRSGQQHRQPLAAYVGARIDRVNVATVLAAKATGACREEVVEHLIPAGLALEMQVLEHMAEAGSVPEAMNILEGTDYWPVLAPLIPKYETGGETTAITTALETSFLDYATMLGGAYPLTVGPLLEHMAGLAYERRNLHAALVGVLTGADPDRIRRLLVVRGAAA</sequence>
<dbReference type="InterPro" id="IPR044911">
    <property type="entry name" value="V-type_ATPase_csu/dsu_dom_3"/>
</dbReference>
<keyword evidence="3" id="KW-0406">Ion transport</keyword>
<evidence type="ECO:0008006" key="7">
    <source>
        <dbReference type="Google" id="ProtNLM"/>
    </source>
</evidence>
<feature type="transmembrane region" description="Helical" evidence="4">
    <location>
        <begin position="15"/>
        <end position="36"/>
    </location>
</feature>
<dbReference type="Gene3D" id="1.10.132.50">
    <property type="entry name" value="ATP synthase (C/AC39) subunit, domain 3"/>
    <property type="match status" value="1"/>
</dbReference>
<name>A0ABT8M761_9EURY</name>
<keyword evidence="4" id="KW-1133">Transmembrane helix</keyword>
<comment type="caution">
    <text evidence="5">The sequence shown here is derived from an EMBL/GenBank/DDBJ whole genome shotgun (WGS) entry which is preliminary data.</text>
</comment>
<evidence type="ECO:0000256" key="4">
    <source>
        <dbReference type="SAM" id="Phobius"/>
    </source>
</evidence>
<dbReference type="RefSeq" id="WP_301662826.1">
    <property type="nucleotide sequence ID" value="NZ_VCYH01000001.1"/>
</dbReference>
<dbReference type="InterPro" id="IPR035067">
    <property type="entry name" value="V-type_ATPase_csu/dsu"/>
</dbReference>
<dbReference type="Proteomes" id="UP001168338">
    <property type="component" value="Unassembled WGS sequence"/>
</dbReference>
<dbReference type="SUPFAM" id="SSF103486">
    <property type="entry name" value="V-type ATP synthase subunit C"/>
    <property type="match status" value="1"/>
</dbReference>
<keyword evidence="4" id="KW-0472">Membrane</keyword>
<organism evidence="5 6">
    <name type="scientific">Methanoculleus frigidifontis</name>
    <dbReference type="NCBI Taxonomy" id="2584085"/>
    <lineage>
        <taxon>Archaea</taxon>
        <taxon>Methanobacteriati</taxon>
        <taxon>Methanobacteriota</taxon>
        <taxon>Stenosarchaea group</taxon>
        <taxon>Methanomicrobia</taxon>
        <taxon>Methanomicrobiales</taxon>
        <taxon>Methanomicrobiaceae</taxon>
        <taxon>Methanoculleus</taxon>
    </lineage>
</organism>
<proteinExistence type="inferred from homology"/>